<dbReference type="RefSeq" id="WP_030431145.1">
    <property type="nucleotide sequence ID" value="NZ_JOEF01000017.1"/>
</dbReference>
<dbReference type="OrthoDB" id="3774052at2"/>
<dbReference type="Gene3D" id="1.10.150.240">
    <property type="entry name" value="Putative phosphatase, domain 2"/>
    <property type="match status" value="1"/>
</dbReference>
<accession>A0A1H0CI22</accession>
<dbReference type="InterPro" id="IPR006328">
    <property type="entry name" value="2-HAD"/>
</dbReference>
<dbReference type="InterPro" id="IPR023198">
    <property type="entry name" value="PGP-like_dom2"/>
</dbReference>
<dbReference type="Proteomes" id="UP000183376">
    <property type="component" value="Chromosome I"/>
</dbReference>
<dbReference type="InterPro" id="IPR036412">
    <property type="entry name" value="HAD-like_sf"/>
</dbReference>
<dbReference type="STRING" id="211114.SAMN04489726_7236"/>
<keyword evidence="4" id="KW-1185">Reference proteome</keyword>
<dbReference type="PANTHER" id="PTHR43316">
    <property type="entry name" value="HYDROLASE, HALOACID DELAHOGENASE-RELATED"/>
    <property type="match status" value="1"/>
</dbReference>
<dbReference type="NCBIfam" id="TIGR01493">
    <property type="entry name" value="HAD-SF-IA-v2"/>
    <property type="match status" value="1"/>
</dbReference>
<dbReference type="InterPro" id="IPR006439">
    <property type="entry name" value="HAD-SF_hydro_IA"/>
</dbReference>
<dbReference type="PRINTS" id="PR00413">
    <property type="entry name" value="HADHALOGNASE"/>
</dbReference>
<evidence type="ECO:0000256" key="2">
    <source>
        <dbReference type="ARBA" id="ARBA00022801"/>
    </source>
</evidence>
<dbReference type="Gene3D" id="3.40.50.1000">
    <property type="entry name" value="HAD superfamily/HAD-like"/>
    <property type="match status" value="1"/>
</dbReference>
<dbReference type="SFLD" id="SFLDG01129">
    <property type="entry name" value="C1.5:_HAD__Beta-PGM__Phosphata"/>
    <property type="match status" value="1"/>
</dbReference>
<keyword evidence="2" id="KW-0378">Hydrolase</keyword>
<dbReference type="GO" id="GO:0019120">
    <property type="term" value="F:hydrolase activity, acting on acid halide bonds, in C-halide compounds"/>
    <property type="evidence" value="ECO:0007669"/>
    <property type="project" value="InterPro"/>
</dbReference>
<dbReference type="Pfam" id="PF00702">
    <property type="entry name" value="Hydrolase"/>
    <property type="match status" value="1"/>
</dbReference>
<dbReference type="InterPro" id="IPR051540">
    <property type="entry name" value="S-2-haloacid_dehalogenase"/>
</dbReference>
<evidence type="ECO:0000313" key="4">
    <source>
        <dbReference type="Proteomes" id="UP000183376"/>
    </source>
</evidence>
<dbReference type="InterPro" id="IPR023214">
    <property type="entry name" value="HAD_sf"/>
</dbReference>
<dbReference type="SFLD" id="SFLDS00003">
    <property type="entry name" value="Haloacid_Dehalogenase"/>
    <property type="match status" value="1"/>
</dbReference>
<comment type="similarity">
    <text evidence="1">Belongs to the HAD-like hydrolase superfamily. S-2-haloalkanoic acid dehalogenase family.</text>
</comment>
<proteinExistence type="inferred from homology"/>
<sequence>MTKRYSVLAFDIFGTTVDWFSGVSAEVGPELADAWRERYLPLLRRVNSGDREWANLDVLHREALDELLAAQGVEADEAARRRMVLAWHRLPAWDDVVDGLSRLREHYVLAALSNGGFALLTTLIESAGLPFDCILSAELFQAYKPDPRPYRATAELLGVHPEETLMVAAHAWDIDGARAAGLGTAFVERPREKGPHRVADRAADTVSDISVANFGELADLLIPRQAAGTHG</sequence>
<dbReference type="SUPFAM" id="SSF56784">
    <property type="entry name" value="HAD-like"/>
    <property type="match status" value="1"/>
</dbReference>
<protein>
    <submittedName>
        <fullName evidence="3">2-haloacid dehalogenase</fullName>
    </submittedName>
</protein>
<organism evidence="3 4">
    <name type="scientific">Allokutzneria albata</name>
    <name type="common">Kibdelosporangium albatum</name>
    <dbReference type="NCBI Taxonomy" id="211114"/>
    <lineage>
        <taxon>Bacteria</taxon>
        <taxon>Bacillati</taxon>
        <taxon>Actinomycetota</taxon>
        <taxon>Actinomycetes</taxon>
        <taxon>Pseudonocardiales</taxon>
        <taxon>Pseudonocardiaceae</taxon>
        <taxon>Allokutzneria</taxon>
    </lineage>
</organism>
<dbReference type="CDD" id="cd02588">
    <property type="entry name" value="HAD_L2-DEX"/>
    <property type="match status" value="1"/>
</dbReference>
<dbReference type="AlphaFoldDB" id="A0A1H0CI22"/>
<reference evidence="3 4" key="1">
    <citation type="submission" date="2016-10" db="EMBL/GenBank/DDBJ databases">
        <authorList>
            <person name="de Groot N.N."/>
        </authorList>
    </citation>
    <scope>NUCLEOTIDE SEQUENCE [LARGE SCALE GENOMIC DNA]</scope>
    <source>
        <strain evidence="3 4">DSM 44149</strain>
    </source>
</reference>
<gene>
    <name evidence="3" type="ORF">SAMN04489726_7236</name>
</gene>
<evidence type="ECO:0000313" key="3">
    <source>
        <dbReference type="EMBL" id="SDN57463.1"/>
    </source>
</evidence>
<name>A0A1H0CI22_ALLAB</name>
<dbReference type="NCBIfam" id="TIGR01428">
    <property type="entry name" value="HAD_type_II"/>
    <property type="match status" value="1"/>
</dbReference>
<dbReference type="PANTHER" id="PTHR43316:SF3">
    <property type="entry name" value="HALOACID DEHALOGENASE, TYPE II (AFU_ORTHOLOGUE AFUA_2G07750)-RELATED"/>
    <property type="match status" value="1"/>
</dbReference>
<dbReference type="eggNOG" id="COG1011">
    <property type="taxonomic scope" value="Bacteria"/>
</dbReference>
<dbReference type="EMBL" id="LT629701">
    <property type="protein sequence ID" value="SDN57463.1"/>
    <property type="molecule type" value="Genomic_DNA"/>
</dbReference>
<evidence type="ECO:0000256" key="1">
    <source>
        <dbReference type="ARBA" id="ARBA00008106"/>
    </source>
</evidence>